<dbReference type="AlphaFoldDB" id="B1KJJ5"/>
<sequence>MREIYTVDQLEDWFAEWSFKQGRIYCPIDELLIPMVRHLRNSHLLKGCSSEDGETLDDLFRLMIEPTTPTVNCRLKTEPTTEQVKQFCDVVFKHLGKTQLTVAVTLILVKHVGLPTPSYRLIPDAPVIKKTEVIDLSPVMTICGRLGIFETCPICGKGKARLDWLTGYYNECQECEIL</sequence>
<reference evidence="1 2" key="1">
    <citation type="submission" date="2008-02" db="EMBL/GenBank/DDBJ databases">
        <title>Complete sequence of Shewanella woodyi ATCC 51908.</title>
        <authorList>
            <consortium name="US DOE Joint Genome Institute"/>
            <person name="Copeland A."/>
            <person name="Lucas S."/>
            <person name="Lapidus A."/>
            <person name="Glavina del Rio T."/>
            <person name="Dalin E."/>
            <person name="Tice H."/>
            <person name="Bruce D."/>
            <person name="Goodwin L."/>
            <person name="Pitluck S."/>
            <person name="Sims D."/>
            <person name="Brettin T."/>
            <person name="Detter J.C."/>
            <person name="Han C."/>
            <person name="Kuske C.R."/>
            <person name="Schmutz J."/>
            <person name="Larimer F."/>
            <person name="Land M."/>
            <person name="Hauser L."/>
            <person name="Kyrpides N."/>
            <person name="Lykidis A."/>
            <person name="Zhao J.-S."/>
            <person name="Richardson P."/>
        </authorList>
    </citation>
    <scope>NUCLEOTIDE SEQUENCE [LARGE SCALE GENOMIC DNA]</scope>
    <source>
        <strain evidence="2">ATCC 51908 / MS32</strain>
    </source>
</reference>
<dbReference type="KEGG" id="swd:Swoo_1376"/>
<proteinExistence type="predicted"/>
<dbReference type="RefSeq" id="WP_012324014.1">
    <property type="nucleotide sequence ID" value="NC_010506.1"/>
</dbReference>
<gene>
    <name evidence="1" type="ordered locus">Swoo_1376</name>
</gene>
<accession>B1KJJ5</accession>
<evidence type="ECO:0000313" key="2">
    <source>
        <dbReference type="Proteomes" id="UP000002168"/>
    </source>
</evidence>
<organism evidence="1 2">
    <name type="scientific">Shewanella woodyi (strain ATCC 51908 / MS32)</name>
    <dbReference type="NCBI Taxonomy" id="392500"/>
    <lineage>
        <taxon>Bacteria</taxon>
        <taxon>Pseudomonadati</taxon>
        <taxon>Pseudomonadota</taxon>
        <taxon>Gammaproteobacteria</taxon>
        <taxon>Alteromonadales</taxon>
        <taxon>Shewanellaceae</taxon>
        <taxon>Shewanella</taxon>
    </lineage>
</organism>
<evidence type="ECO:0000313" key="1">
    <source>
        <dbReference type="EMBL" id="ACA85668.1"/>
    </source>
</evidence>
<dbReference type="Proteomes" id="UP000002168">
    <property type="component" value="Chromosome"/>
</dbReference>
<name>B1KJJ5_SHEWM</name>
<dbReference type="EMBL" id="CP000961">
    <property type="protein sequence ID" value="ACA85668.1"/>
    <property type="molecule type" value="Genomic_DNA"/>
</dbReference>
<keyword evidence="2" id="KW-1185">Reference proteome</keyword>
<dbReference type="HOGENOM" id="CLU_1509591_0_0_6"/>
<protein>
    <submittedName>
        <fullName evidence="1">Uncharacterized protein</fullName>
    </submittedName>
</protein>